<keyword evidence="3" id="KW-0677">Repeat</keyword>
<keyword evidence="4" id="KW-1015">Disulfide bond</keyword>
<comment type="caution">
    <text evidence="8">The sequence shown here is derived from an EMBL/GenBank/DDBJ whole genome shotgun (WGS) entry which is preliminary data.</text>
</comment>
<dbReference type="EMBL" id="JALNTZ010000003">
    <property type="protein sequence ID" value="KAJ3659512.1"/>
    <property type="molecule type" value="Genomic_DNA"/>
</dbReference>
<dbReference type="PANTHER" id="PTHR23301:SF0">
    <property type="entry name" value="CHITIN-BINDING TYPE-2 DOMAIN-CONTAINING PROTEIN-RELATED"/>
    <property type="match status" value="1"/>
</dbReference>
<evidence type="ECO:0000259" key="7">
    <source>
        <dbReference type="PROSITE" id="PS50940"/>
    </source>
</evidence>
<evidence type="ECO:0000313" key="9">
    <source>
        <dbReference type="Proteomes" id="UP001168821"/>
    </source>
</evidence>
<dbReference type="Gene3D" id="2.170.140.10">
    <property type="entry name" value="Chitin binding domain"/>
    <property type="match status" value="1"/>
</dbReference>
<evidence type="ECO:0000256" key="1">
    <source>
        <dbReference type="ARBA" id="ARBA00022669"/>
    </source>
</evidence>
<reference evidence="8" key="1">
    <citation type="journal article" date="2023" name="G3 (Bethesda)">
        <title>Whole genome assemblies of Zophobas morio and Tenebrio molitor.</title>
        <authorList>
            <person name="Kaur S."/>
            <person name="Stinson S.A."/>
            <person name="diCenzo G.C."/>
        </authorList>
    </citation>
    <scope>NUCLEOTIDE SEQUENCE</scope>
    <source>
        <strain evidence="8">QUZm001</strain>
    </source>
</reference>
<name>A0AA38MKR3_9CUCU</name>
<keyword evidence="2 6" id="KW-0732">Signal</keyword>
<dbReference type="InterPro" id="IPR002557">
    <property type="entry name" value="Chitin-bd_dom"/>
</dbReference>
<protein>
    <recommendedName>
        <fullName evidence="7">Chitin-binding type-2 domain-containing protein</fullName>
    </recommendedName>
</protein>
<dbReference type="PANTHER" id="PTHR23301">
    <property type="entry name" value="CHITIN BINDING PERITROPHIN-A"/>
    <property type="match status" value="1"/>
</dbReference>
<evidence type="ECO:0000313" key="8">
    <source>
        <dbReference type="EMBL" id="KAJ3659512.1"/>
    </source>
</evidence>
<evidence type="ECO:0000256" key="6">
    <source>
        <dbReference type="SAM" id="SignalP"/>
    </source>
</evidence>
<proteinExistence type="predicted"/>
<dbReference type="GO" id="GO:0008061">
    <property type="term" value="F:chitin binding"/>
    <property type="evidence" value="ECO:0007669"/>
    <property type="project" value="UniProtKB-KW"/>
</dbReference>
<dbReference type="SUPFAM" id="SSF57625">
    <property type="entry name" value="Invertebrate chitin-binding proteins"/>
    <property type="match status" value="1"/>
</dbReference>
<keyword evidence="9" id="KW-1185">Reference proteome</keyword>
<dbReference type="InterPro" id="IPR036508">
    <property type="entry name" value="Chitin-bd_dom_sf"/>
</dbReference>
<feature type="domain" description="Chitin-binding type-2" evidence="7">
    <location>
        <begin position="18"/>
        <end position="69"/>
    </location>
</feature>
<dbReference type="SMART" id="SM00494">
    <property type="entry name" value="ChtBD2"/>
    <property type="match status" value="1"/>
</dbReference>
<dbReference type="GO" id="GO:0005576">
    <property type="term" value="C:extracellular region"/>
    <property type="evidence" value="ECO:0007669"/>
    <property type="project" value="InterPro"/>
</dbReference>
<feature type="signal peptide" evidence="6">
    <location>
        <begin position="1"/>
        <end position="17"/>
    </location>
</feature>
<keyword evidence="1" id="KW-0147">Chitin-binding</keyword>
<evidence type="ECO:0000256" key="5">
    <source>
        <dbReference type="ARBA" id="ARBA00023180"/>
    </source>
</evidence>
<feature type="chain" id="PRO_5041207784" description="Chitin-binding type-2 domain-containing protein" evidence="6">
    <location>
        <begin position="18"/>
        <end position="119"/>
    </location>
</feature>
<dbReference type="InterPro" id="IPR051940">
    <property type="entry name" value="Chitin_bind-dev_reg"/>
</dbReference>
<dbReference type="PROSITE" id="PS50940">
    <property type="entry name" value="CHIT_BIND_II"/>
    <property type="match status" value="1"/>
</dbReference>
<evidence type="ECO:0000256" key="2">
    <source>
        <dbReference type="ARBA" id="ARBA00022729"/>
    </source>
</evidence>
<sequence length="119" mass="13562">MFLQLLFVYIFVAYSCQDPQCPPGGDNETEIFFPAETCEQFYECSGGVAYLFNCSDGLYFNIDTNQCDWETGLYLNPYYPSRSSMIEVFLEYPSRLLLPGFSLANSVRPPSPPHILENP</sequence>
<gene>
    <name evidence="8" type="ORF">Zmor_011197</name>
</gene>
<dbReference type="Pfam" id="PF01607">
    <property type="entry name" value="CBM_14"/>
    <property type="match status" value="1"/>
</dbReference>
<accession>A0AA38MKR3</accession>
<dbReference type="Proteomes" id="UP001168821">
    <property type="component" value="Unassembled WGS sequence"/>
</dbReference>
<organism evidence="8 9">
    <name type="scientific">Zophobas morio</name>
    <dbReference type="NCBI Taxonomy" id="2755281"/>
    <lineage>
        <taxon>Eukaryota</taxon>
        <taxon>Metazoa</taxon>
        <taxon>Ecdysozoa</taxon>
        <taxon>Arthropoda</taxon>
        <taxon>Hexapoda</taxon>
        <taxon>Insecta</taxon>
        <taxon>Pterygota</taxon>
        <taxon>Neoptera</taxon>
        <taxon>Endopterygota</taxon>
        <taxon>Coleoptera</taxon>
        <taxon>Polyphaga</taxon>
        <taxon>Cucujiformia</taxon>
        <taxon>Tenebrionidae</taxon>
        <taxon>Zophobas</taxon>
    </lineage>
</organism>
<evidence type="ECO:0000256" key="4">
    <source>
        <dbReference type="ARBA" id="ARBA00023157"/>
    </source>
</evidence>
<evidence type="ECO:0000256" key="3">
    <source>
        <dbReference type="ARBA" id="ARBA00022737"/>
    </source>
</evidence>
<dbReference type="AlphaFoldDB" id="A0AA38MKR3"/>
<keyword evidence="5" id="KW-0325">Glycoprotein</keyword>